<reference evidence="1" key="1">
    <citation type="journal article" date="2013" name="PLoS ONE">
        <title>Metagenomic insights into the carbohydrate-active enzymes carried by the microorganisms adhering to solid digesta in the rumen of cows.</title>
        <authorList>
            <person name="Wang L."/>
            <person name="Hatem A."/>
            <person name="Catalyurek U.V."/>
            <person name="Morrison M."/>
            <person name="Yu Z."/>
        </authorList>
    </citation>
    <scope>NUCLEOTIDE SEQUENCE</scope>
</reference>
<name>W0FHF0_9BACT</name>
<protein>
    <submittedName>
        <fullName evidence="1">Uncharacterized protein</fullName>
    </submittedName>
</protein>
<dbReference type="AlphaFoldDB" id="W0FHF0"/>
<accession>W0FHF0</accession>
<organism evidence="1">
    <name type="scientific">uncultured bacterium Contig46</name>
    <dbReference type="NCBI Taxonomy" id="1393580"/>
    <lineage>
        <taxon>Bacteria</taxon>
        <taxon>environmental samples</taxon>
    </lineage>
</organism>
<proteinExistence type="predicted"/>
<sequence>MAASVTARKAGRGFEHRNKTPSYDAGCCDLRGLLPVRRCFFDAVFMADGKMRLAIVQKGKPVRIVQEEKRHQDQCFFIIWR</sequence>
<evidence type="ECO:0000313" key="1">
    <source>
        <dbReference type="EMBL" id="AHF24156.1"/>
    </source>
</evidence>
<dbReference type="EMBL" id="KC246785">
    <property type="protein sequence ID" value="AHF24156.1"/>
    <property type="molecule type" value="Genomic_DNA"/>
</dbReference>